<keyword evidence="1" id="KW-0472">Membrane</keyword>
<feature type="transmembrane region" description="Helical" evidence="1">
    <location>
        <begin position="98"/>
        <end position="119"/>
    </location>
</feature>
<evidence type="ECO:0000313" key="3">
    <source>
        <dbReference type="Proteomes" id="UP000193834"/>
    </source>
</evidence>
<dbReference type="RefSeq" id="WP_085493385.1">
    <property type="nucleotide sequence ID" value="NZ_FXAZ01000001.1"/>
</dbReference>
<dbReference type="Proteomes" id="UP000193834">
    <property type="component" value="Unassembled WGS sequence"/>
</dbReference>
<keyword evidence="1" id="KW-1133">Transmembrane helix</keyword>
<accession>A0A1X7J5E3</accession>
<dbReference type="AlphaFoldDB" id="A0A1X7J5E3"/>
<protein>
    <submittedName>
        <fullName evidence="2">Uncharacterized protein</fullName>
    </submittedName>
</protein>
<dbReference type="OrthoDB" id="2665418at2"/>
<proteinExistence type="predicted"/>
<keyword evidence="1" id="KW-0812">Transmembrane</keyword>
<sequence>MIFILLIASTVANGILFTFAGGAVVLGLVFSLIGWPSSKPKDSGQLKKLYTFILLVCATLTMLVMFMALTFWSARISGTLAFTSPAEVELYISQAKKLVLLGAVQGVFSLLVFRYIMPLIAGELELSKKHIWMIASGVLLSLASGGAAWLSSV</sequence>
<organism evidence="2 3">
    <name type="scientific">Paenibacillus aquistagni</name>
    <dbReference type="NCBI Taxonomy" id="1852522"/>
    <lineage>
        <taxon>Bacteria</taxon>
        <taxon>Bacillati</taxon>
        <taxon>Bacillota</taxon>
        <taxon>Bacilli</taxon>
        <taxon>Bacillales</taxon>
        <taxon>Paenibacillaceae</taxon>
        <taxon>Paenibacillus</taxon>
    </lineage>
</organism>
<keyword evidence="3" id="KW-1185">Reference proteome</keyword>
<gene>
    <name evidence="2" type="ORF">SAMN06295960_1216</name>
</gene>
<name>A0A1X7J5E3_9BACL</name>
<dbReference type="EMBL" id="FXAZ01000001">
    <property type="protein sequence ID" value="SMG22694.1"/>
    <property type="molecule type" value="Genomic_DNA"/>
</dbReference>
<feature type="transmembrane region" description="Helical" evidence="1">
    <location>
        <begin position="49"/>
        <end position="72"/>
    </location>
</feature>
<feature type="transmembrane region" description="Helical" evidence="1">
    <location>
        <begin position="131"/>
        <end position="150"/>
    </location>
</feature>
<evidence type="ECO:0000256" key="1">
    <source>
        <dbReference type="SAM" id="Phobius"/>
    </source>
</evidence>
<feature type="transmembrane region" description="Helical" evidence="1">
    <location>
        <begin position="15"/>
        <end position="37"/>
    </location>
</feature>
<reference evidence="2 3" key="1">
    <citation type="submission" date="2017-04" db="EMBL/GenBank/DDBJ databases">
        <authorList>
            <person name="Afonso C.L."/>
            <person name="Miller P.J."/>
            <person name="Scott M.A."/>
            <person name="Spackman E."/>
            <person name="Goraichik I."/>
            <person name="Dimitrov K.M."/>
            <person name="Suarez D.L."/>
            <person name="Swayne D.E."/>
        </authorList>
    </citation>
    <scope>NUCLEOTIDE SEQUENCE [LARGE SCALE GENOMIC DNA]</scope>
    <source>
        <strain evidence="2 3">11</strain>
    </source>
</reference>
<evidence type="ECO:0000313" key="2">
    <source>
        <dbReference type="EMBL" id="SMG22694.1"/>
    </source>
</evidence>